<dbReference type="Pfam" id="PF00892">
    <property type="entry name" value="EamA"/>
    <property type="match status" value="2"/>
</dbReference>
<dbReference type="AlphaFoldDB" id="A0AB39BJE2"/>
<dbReference type="PANTHER" id="PTHR32322">
    <property type="entry name" value="INNER MEMBRANE TRANSPORTER"/>
    <property type="match status" value="1"/>
</dbReference>
<feature type="transmembrane region" description="Helical" evidence="6">
    <location>
        <begin position="187"/>
        <end position="208"/>
    </location>
</feature>
<feature type="transmembrane region" description="Helical" evidence="6">
    <location>
        <begin position="128"/>
        <end position="145"/>
    </location>
</feature>
<proteinExistence type="inferred from homology"/>
<sequence>MGARSRRTPVVAIGSLVAATLFWAGNYVVGAAAVAELDPVSLVLLRWAFAALPLVLLAQFIERPRWREVLRAWPWLVALGATGLLGYTLLLYSALQFTDPFSASLINAFNPAMISLAAVVVLRQRLSATAIVGIVVALVGVLIVISRGSPAALFTGGFGLGDVLMLCAILSWTAYTVLGRKAPALPPIASTAAQAVIATLVLAPVSFLTGGPALPQSTTVWGALAFIVVFPSVLSYLLWNRALDVIPPARAGVFLNLITVFTAVLTLLLGHPFSLAQIVGGLIVVGGIALANAAAFRPRPTPSAFGGQPGTGG</sequence>
<dbReference type="SUPFAM" id="SSF103481">
    <property type="entry name" value="Multidrug resistance efflux transporter EmrE"/>
    <property type="match status" value="2"/>
</dbReference>
<feature type="domain" description="EamA" evidence="7">
    <location>
        <begin position="15"/>
        <end position="145"/>
    </location>
</feature>
<feature type="transmembrane region" description="Helical" evidence="6">
    <location>
        <begin position="101"/>
        <end position="121"/>
    </location>
</feature>
<dbReference type="GO" id="GO:0016020">
    <property type="term" value="C:membrane"/>
    <property type="evidence" value="ECO:0007669"/>
    <property type="project" value="UniProtKB-SubCell"/>
</dbReference>
<evidence type="ECO:0000256" key="6">
    <source>
        <dbReference type="SAM" id="Phobius"/>
    </source>
</evidence>
<keyword evidence="5 6" id="KW-0472">Membrane</keyword>
<evidence type="ECO:0000256" key="1">
    <source>
        <dbReference type="ARBA" id="ARBA00004141"/>
    </source>
</evidence>
<evidence type="ECO:0000313" key="8">
    <source>
        <dbReference type="EMBL" id="XDI06077.1"/>
    </source>
</evidence>
<feature type="transmembrane region" description="Helical" evidence="6">
    <location>
        <begin position="275"/>
        <end position="296"/>
    </location>
</feature>
<protein>
    <submittedName>
        <fullName evidence="8">DMT family transporter</fullName>
    </submittedName>
</protein>
<evidence type="ECO:0000256" key="4">
    <source>
        <dbReference type="ARBA" id="ARBA00022989"/>
    </source>
</evidence>
<reference evidence="8" key="1">
    <citation type="submission" date="2024-05" db="EMBL/GenBank/DDBJ databases">
        <title>Herbiconiux sp. A18JL235.</title>
        <authorList>
            <person name="Zhang G."/>
        </authorList>
    </citation>
    <scope>NUCLEOTIDE SEQUENCE</scope>
    <source>
        <strain evidence="8">A18JL235</strain>
    </source>
</reference>
<comment type="subcellular location">
    <subcellularLocation>
        <location evidence="1">Membrane</location>
        <topology evidence="1">Multi-pass membrane protein</topology>
    </subcellularLocation>
</comment>
<dbReference type="InterPro" id="IPR000620">
    <property type="entry name" value="EamA_dom"/>
</dbReference>
<dbReference type="InterPro" id="IPR050638">
    <property type="entry name" value="AA-Vitamin_Transporters"/>
</dbReference>
<gene>
    <name evidence="8" type="ORF">ABFY20_02965</name>
</gene>
<feature type="transmembrane region" description="Helical" evidence="6">
    <location>
        <begin position="41"/>
        <end position="61"/>
    </location>
</feature>
<evidence type="ECO:0000256" key="2">
    <source>
        <dbReference type="ARBA" id="ARBA00007362"/>
    </source>
</evidence>
<comment type="similarity">
    <text evidence="2">Belongs to the EamA transporter family.</text>
</comment>
<feature type="transmembrane region" description="Helical" evidence="6">
    <location>
        <begin position="151"/>
        <end position="175"/>
    </location>
</feature>
<dbReference type="EMBL" id="CP162511">
    <property type="protein sequence ID" value="XDI06077.1"/>
    <property type="molecule type" value="Genomic_DNA"/>
</dbReference>
<accession>A0AB39BJE2</accession>
<organism evidence="8">
    <name type="scientific">Herbiconiux sp. A18JL235</name>
    <dbReference type="NCBI Taxonomy" id="3152363"/>
    <lineage>
        <taxon>Bacteria</taxon>
        <taxon>Bacillati</taxon>
        <taxon>Actinomycetota</taxon>
        <taxon>Actinomycetes</taxon>
        <taxon>Micrococcales</taxon>
        <taxon>Microbacteriaceae</taxon>
        <taxon>Herbiconiux</taxon>
    </lineage>
</organism>
<feature type="transmembrane region" description="Helical" evidence="6">
    <location>
        <begin position="251"/>
        <end position="269"/>
    </location>
</feature>
<evidence type="ECO:0000256" key="3">
    <source>
        <dbReference type="ARBA" id="ARBA00022692"/>
    </source>
</evidence>
<feature type="transmembrane region" description="Helical" evidence="6">
    <location>
        <begin position="73"/>
        <end position="95"/>
    </location>
</feature>
<feature type="transmembrane region" description="Helical" evidence="6">
    <location>
        <begin position="220"/>
        <end position="239"/>
    </location>
</feature>
<dbReference type="InterPro" id="IPR037185">
    <property type="entry name" value="EmrE-like"/>
</dbReference>
<name>A0AB39BJE2_9MICO</name>
<keyword evidence="4 6" id="KW-1133">Transmembrane helix</keyword>
<keyword evidence="3 6" id="KW-0812">Transmembrane</keyword>
<dbReference type="RefSeq" id="WP_368498466.1">
    <property type="nucleotide sequence ID" value="NZ_CP162511.1"/>
</dbReference>
<evidence type="ECO:0000256" key="5">
    <source>
        <dbReference type="ARBA" id="ARBA00023136"/>
    </source>
</evidence>
<dbReference type="PANTHER" id="PTHR32322:SF2">
    <property type="entry name" value="EAMA DOMAIN-CONTAINING PROTEIN"/>
    <property type="match status" value="1"/>
</dbReference>
<evidence type="ECO:0000259" key="7">
    <source>
        <dbReference type="Pfam" id="PF00892"/>
    </source>
</evidence>
<feature type="domain" description="EamA" evidence="7">
    <location>
        <begin position="160"/>
        <end position="292"/>
    </location>
</feature>